<dbReference type="SMART" id="SM00367">
    <property type="entry name" value="LRR_CC"/>
    <property type="match status" value="5"/>
</dbReference>
<evidence type="ECO:0000313" key="1">
    <source>
        <dbReference type="EMBL" id="KAK1627834.1"/>
    </source>
</evidence>
<organism evidence="1 2">
    <name type="scientific">Lolium multiflorum</name>
    <name type="common">Italian ryegrass</name>
    <name type="synonym">Lolium perenne subsp. multiflorum</name>
    <dbReference type="NCBI Taxonomy" id="4521"/>
    <lineage>
        <taxon>Eukaryota</taxon>
        <taxon>Viridiplantae</taxon>
        <taxon>Streptophyta</taxon>
        <taxon>Embryophyta</taxon>
        <taxon>Tracheophyta</taxon>
        <taxon>Spermatophyta</taxon>
        <taxon>Magnoliopsida</taxon>
        <taxon>Liliopsida</taxon>
        <taxon>Poales</taxon>
        <taxon>Poaceae</taxon>
        <taxon>BOP clade</taxon>
        <taxon>Pooideae</taxon>
        <taxon>Poodae</taxon>
        <taxon>Poeae</taxon>
        <taxon>Poeae Chloroplast Group 2 (Poeae type)</taxon>
        <taxon>Loliodinae</taxon>
        <taxon>Loliinae</taxon>
        <taxon>Lolium</taxon>
    </lineage>
</organism>
<gene>
    <name evidence="1" type="ORF">QYE76_002149</name>
</gene>
<accession>A0AAD8RMR6</accession>
<dbReference type="Proteomes" id="UP001231189">
    <property type="component" value="Unassembled WGS sequence"/>
</dbReference>
<dbReference type="InterPro" id="IPR032675">
    <property type="entry name" value="LRR_dom_sf"/>
</dbReference>
<proteinExistence type="predicted"/>
<keyword evidence="2" id="KW-1185">Reference proteome</keyword>
<reference evidence="1" key="1">
    <citation type="submission" date="2023-07" db="EMBL/GenBank/DDBJ databases">
        <title>A chromosome-level genome assembly of Lolium multiflorum.</title>
        <authorList>
            <person name="Chen Y."/>
            <person name="Copetti D."/>
            <person name="Kolliker R."/>
            <person name="Studer B."/>
        </authorList>
    </citation>
    <scope>NUCLEOTIDE SEQUENCE</scope>
    <source>
        <strain evidence="1">02402/16</strain>
        <tissue evidence="1">Leaf</tissue>
    </source>
</reference>
<protein>
    <recommendedName>
        <fullName evidence="3">F-box domain-containing protein</fullName>
    </recommendedName>
</protein>
<dbReference type="PANTHER" id="PTHR13318:SF270">
    <property type="entry name" value="F-BOX DOMAIN-CONTAINING PROTEIN"/>
    <property type="match status" value="1"/>
</dbReference>
<comment type="caution">
    <text evidence="1">The sequence shown here is derived from an EMBL/GenBank/DDBJ whole genome shotgun (WGS) entry which is preliminary data.</text>
</comment>
<dbReference type="GO" id="GO:0031146">
    <property type="term" value="P:SCF-dependent proteasomal ubiquitin-dependent protein catabolic process"/>
    <property type="evidence" value="ECO:0007669"/>
    <property type="project" value="TreeGrafter"/>
</dbReference>
<dbReference type="EMBL" id="JAUUTY010000005">
    <property type="protein sequence ID" value="KAK1627834.1"/>
    <property type="molecule type" value="Genomic_DNA"/>
</dbReference>
<name>A0AAD8RMR6_LOLMU</name>
<dbReference type="AlphaFoldDB" id="A0AAD8RMR6"/>
<evidence type="ECO:0008006" key="3">
    <source>
        <dbReference type="Google" id="ProtNLM"/>
    </source>
</evidence>
<dbReference type="InterPro" id="IPR006553">
    <property type="entry name" value="Leu-rich_rpt_Cys-con_subtyp"/>
</dbReference>
<dbReference type="Gene3D" id="1.20.1280.50">
    <property type="match status" value="1"/>
</dbReference>
<dbReference type="Gene3D" id="3.80.10.10">
    <property type="entry name" value="Ribonuclease Inhibitor"/>
    <property type="match status" value="2"/>
</dbReference>
<dbReference type="PANTHER" id="PTHR13318">
    <property type="entry name" value="PARTNER OF PAIRED, ISOFORM B-RELATED"/>
    <property type="match status" value="1"/>
</dbReference>
<dbReference type="GO" id="GO:0019005">
    <property type="term" value="C:SCF ubiquitin ligase complex"/>
    <property type="evidence" value="ECO:0007669"/>
    <property type="project" value="TreeGrafter"/>
</dbReference>
<sequence length="488" mass="53664">MEDLPEALFAEVIKRITRTSDLNSLSLVSKQLYKTEADQRSAIRVGCGLCPATEALVSLCTRFRNLHKVEIDYSGSVANHGNQLDNKGLFVFSSHCLLLTSLTLSFCSHIDDSGLGYLANFKKLASLRLESAPNITSRGLLAVAVGCKSLSALHLIDCQSICSKDWLEYLGYDGSLEELIVKNCDGISQDDFLKFGPGWMKLQKFVFEINERFFVNSYLGYEGYDPSYNAHSLNLYDICCESLKDLSLACMEIATGKGFRFLLGRCKALEKLCLEYVRGLNDNDVIALSQSCNNLKSISLWLDPQFYAGSYRTAFTDKSLKALALSCPMLETVELTFAGCAPEYPSEIGFTQKGLVVLIQSCPIRVLVLNGANFFDAEGMEAVSCAPYLETLELVDCEEVTDAGMCFIAHTPCLINLTIRLCGDVTDVGVAELVQAQKLESLIIEGCPRVSLQAVKGIARSVQYSVKCASSGHLNRKFHKNSSVLDLL</sequence>
<dbReference type="SUPFAM" id="SSF52047">
    <property type="entry name" value="RNI-like"/>
    <property type="match status" value="1"/>
</dbReference>
<dbReference type="FunFam" id="1.20.1280.50:FF:000023">
    <property type="entry name" value="F-box/LRR-repeat protein 4"/>
    <property type="match status" value="1"/>
</dbReference>
<evidence type="ECO:0000313" key="2">
    <source>
        <dbReference type="Proteomes" id="UP001231189"/>
    </source>
</evidence>
<dbReference type="FunFam" id="3.80.10.10:FF:000690">
    <property type="entry name" value="F-box/LRR-repeat protein 14"/>
    <property type="match status" value="1"/>
</dbReference>